<dbReference type="InterPro" id="IPR048574">
    <property type="entry name" value="RUBY_RBDX"/>
</dbReference>
<dbReference type="CDD" id="cd01041">
    <property type="entry name" value="Rubrerythrin"/>
    <property type="match status" value="1"/>
</dbReference>
<feature type="domain" description="Ferritin-like diiron" evidence="4">
    <location>
        <begin position="1"/>
        <end position="129"/>
    </location>
</feature>
<dbReference type="Pfam" id="PF02915">
    <property type="entry name" value="Rubrerythrin"/>
    <property type="match status" value="1"/>
</dbReference>
<dbReference type="SUPFAM" id="SSF47240">
    <property type="entry name" value="Ferritin-like"/>
    <property type="match status" value="1"/>
</dbReference>
<name>A0A0F9H4F2_9ZZZZ</name>
<gene>
    <name evidence="5" type="ORF">LCGC14_1749340</name>
</gene>
<evidence type="ECO:0008006" key="6">
    <source>
        <dbReference type="Google" id="ProtNLM"/>
    </source>
</evidence>
<protein>
    <recommendedName>
        <fullName evidence="6">Ferritin-like diiron domain-containing protein</fullName>
    </recommendedName>
</protein>
<evidence type="ECO:0000313" key="5">
    <source>
        <dbReference type="EMBL" id="KKM05909.1"/>
    </source>
</evidence>
<dbReference type="Pfam" id="PF21349">
    <property type="entry name" value="RUBY_RBDX"/>
    <property type="match status" value="1"/>
</dbReference>
<organism evidence="5">
    <name type="scientific">marine sediment metagenome</name>
    <dbReference type="NCBI Taxonomy" id="412755"/>
    <lineage>
        <taxon>unclassified sequences</taxon>
        <taxon>metagenomes</taxon>
        <taxon>ecological metagenomes</taxon>
    </lineage>
</organism>
<comment type="caution">
    <text evidence="5">The sequence shown here is derived from an EMBL/GenBank/DDBJ whole genome shotgun (WGS) entry which is preliminary data.</text>
</comment>
<reference evidence="5" key="1">
    <citation type="journal article" date="2015" name="Nature">
        <title>Complex archaea that bridge the gap between prokaryotes and eukaryotes.</title>
        <authorList>
            <person name="Spang A."/>
            <person name="Saw J.H."/>
            <person name="Jorgensen S.L."/>
            <person name="Zaremba-Niedzwiedzka K."/>
            <person name="Martijn J."/>
            <person name="Lind A.E."/>
            <person name="van Eijk R."/>
            <person name="Schleper C."/>
            <person name="Guy L."/>
            <person name="Ettema T.J."/>
        </authorList>
    </citation>
    <scope>NUCLEOTIDE SEQUENCE</scope>
</reference>
<dbReference type="InterPro" id="IPR024934">
    <property type="entry name" value="Rubredoxin-like_dom"/>
</dbReference>
<proteinExistence type="predicted"/>
<dbReference type="AlphaFoldDB" id="A0A0F9H4F2"/>
<dbReference type="PROSITE" id="PS50905">
    <property type="entry name" value="FERRITIN_LIKE"/>
    <property type="match status" value="1"/>
</dbReference>
<dbReference type="GO" id="GO:0005506">
    <property type="term" value="F:iron ion binding"/>
    <property type="evidence" value="ECO:0007669"/>
    <property type="project" value="InterPro"/>
</dbReference>
<dbReference type="PROSITE" id="PS50903">
    <property type="entry name" value="RUBREDOXIN_LIKE"/>
    <property type="match status" value="1"/>
</dbReference>
<dbReference type="InterPro" id="IPR012347">
    <property type="entry name" value="Ferritin-like"/>
</dbReference>
<evidence type="ECO:0000256" key="2">
    <source>
        <dbReference type="ARBA" id="ARBA00022982"/>
    </source>
</evidence>
<dbReference type="EMBL" id="LAZR01016113">
    <property type="protein sequence ID" value="KKM05909.1"/>
    <property type="molecule type" value="Genomic_DNA"/>
</dbReference>
<dbReference type="InterPro" id="IPR052753">
    <property type="entry name" value="Rbr2/Nigerythrin"/>
</dbReference>
<evidence type="ECO:0000256" key="1">
    <source>
        <dbReference type="ARBA" id="ARBA00022448"/>
    </source>
</evidence>
<dbReference type="PANTHER" id="PTHR33746">
    <property type="entry name" value="RUBRERYTHRIN"/>
    <property type="match status" value="1"/>
</dbReference>
<dbReference type="InterPro" id="IPR009078">
    <property type="entry name" value="Ferritin-like_SF"/>
</dbReference>
<dbReference type="SUPFAM" id="SSF57802">
    <property type="entry name" value="Rubredoxin-like"/>
    <property type="match status" value="1"/>
</dbReference>
<keyword evidence="2" id="KW-0249">Electron transport</keyword>
<dbReference type="PANTHER" id="PTHR33746:SF4">
    <property type="entry name" value="RUBRERYTHRIN"/>
    <property type="match status" value="1"/>
</dbReference>
<evidence type="ECO:0000259" key="4">
    <source>
        <dbReference type="PROSITE" id="PS50905"/>
    </source>
</evidence>
<dbReference type="InterPro" id="IPR009040">
    <property type="entry name" value="Ferritin-like_diiron"/>
</dbReference>
<keyword evidence="1" id="KW-0813">Transport</keyword>
<feature type="domain" description="Rubredoxin-like" evidence="3">
    <location>
        <begin position="131"/>
        <end position="164"/>
    </location>
</feature>
<dbReference type="InterPro" id="IPR003251">
    <property type="entry name" value="Rr_diiron-bd_dom"/>
</dbReference>
<evidence type="ECO:0000259" key="3">
    <source>
        <dbReference type="PROSITE" id="PS50903"/>
    </source>
</evidence>
<dbReference type="GO" id="GO:0016491">
    <property type="term" value="F:oxidoreductase activity"/>
    <property type="evidence" value="ECO:0007669"/>
    <property type="project" value="InterPro"/>
</dbReference>
<accession>A0A0F9H4F2</accession>
<dbReference type="Gene3D" id="2.20.28.10">
    <property type="match status" value="1"/>
</dbReference>
<dbReference type="Gene3D" id="1.20.1260.10">
    <property type="match status" value="1"/>
</dbReference>
<sequence>MGRKTDKNLYDAYVGESKAHQRLRAFAAKAEEEGLKQIAKLFRAIADAESIHAQNHIKFLDLAKTTQENLRYSFEREISINEITYPQFIKEAEEEQVSEVITSFSHSRDVEAGHAKLYKKALEHLLKGENTDYYVCQICGYTSDGILPEECPICTASKDKFLKID</sequence>